<organism evidence="1 2">
    <name type="scientific">Arcticibacter svalbardensis MN12-7</name>
    <dbReference type="NCBI Taxonomy" id="1150600"/>
    <lineage>
        <taxon>Bacteria</taxon>
        <taxon>Pseudomonadati</taxon>
        <taxon>Bacteroidota</taxon>
        <taxon>Sphingobacteriia</taxon>
        <taxon>Sphingobacteriales</taxon>
        <taxon>Sphingobacteriaceae</taxon>
        <taxon>Arcticibacter</taxon>
    </lineage>
</organism>
<evidence type="ECO:0000313" key="1">
    <source>
        <dbReference type="EMBL" id="EOR96272.1"/>
    </source>
</evidence>
<dbReference type="Pfam" id="PF09357">
    <property type="entry name" value="RteC"/>
    <property type="match status" value="1"/>
</dbReference>
<gene>
    <name evidence="1" type="ORF">ADIARSV_0507</name>
</gene>
<dbReference type="OrthoDB" id="790983at2"/>
<dbReference type="RefSeq" id="WP_016193756.1">
    <property type="nucleotide sequence ID" value="NZ_AQPN01000020.1"/>
</dbReference>
<dbReference type="AlphaFoldDB" id="R9GWT7"/>
<dbReference type="Proteomes" id="UP000014174">
    <property type="component" value="Unassembled WGS sequence"/>
</dbReference>
<evidence type="ECO:0000313" key="2">
    <source>
        <dbReference type="Proteomes" id="UP000014174"/>
    </source>
</evidence>
<dbReference type="STRING" id="1150600.ADIARSV_0507"/>
<proteinExistence type="predicted"/>
<comment type="caution">
    <text evidence="1">The sequence shown here is derived from an EMBL/GenBank/DDBJ whole genome shotgun (WGS) entry which is preliminary data.</text>
</comment>
<name>R9GWT7_9SPHI</name>
<sequence>MKTYAEQLYKNLVRRIELADDAGLQYDPVKRRECVTMIRESLTELTNKLIDYRFDDQQEEIYFFKEIKPRFVSLLLYYSYIDLIELKKPQGSTHDIRIHYEKELASIKRFYDCHSALYHYYRGNFSFLDEKLFVRGSFDLPHSFSTSKIDRDERLSTEADYTVSRILANGMLTGYLEKSIRLLENQPNDLLVSSKSKRTLRWTAKAIDLVELIYGLQLTGVFNYGKVDIKEIADTFEKLFDVKLGNYSLLFSQSIRYRKSGSIRLLKEMMENVREKLDELDAK</sequence>
<reference evidence="1 2" key="1">
    <citation type="journal article" date="2013" name="Genome Announc.">
        <title>Draft Genome Sequence of Arcticibacter svalbardensis Strain MN12-7T, a Member of the Family Sphingobacteriaceae Isolated from an Arctic Soil Sample.</title>
        <authorList>
            <person name="Shivaji S."/>
            <person name="Ara S."/>
            <person name="Prasad S."/>
            <person name="Manasa B.P."/>
            <person name="Begum Z."/>
            <person name="Singh A."/>
            <person name="Kumar Pinnaka A."/>
        </authorList>
    </citation>
    <scope>NUCLEOTIDE SEQUENCE [LARGE SCALE GENOMIC DNA]</scope>
    <source>
        <strain evidence="1 2">MN12-7</strain>
    </source>
</reference>
<accession>R9GWT7</accession>
<dbReference type="eggNOG" id="ENOG502ZAA7">
    <property type="taxonomic scope" value="Bacteria"/>
</dbReference>
<dbReference type="InterPro" id="IPR018534">
    <property type="entry name" value="Tet_reg_excision_RteC"/>
</dbReference>
<protein>
    <submittedName>
        <fullName evidence="1">Putative regulatory protein</fullName>
    </submittedName>
</protein>
<dbReference type="EMBL" id="AQPN01000020">
    <property type="protein sequence ID" value="EOR96272.1"/>
    <property type="molecule type" value="Genomic_DNA"/>
</dbReference>
<keyword evidence="2" id="KW-1185">Reference proteome</keyword>